<feature type="domain" description="UBL3-like ubiquitin" evidence="1">
    <location>
        <begin position="183"/>
        <end position="272"/>
    </location>
</feature>
<dbReference type="EMBL" id="JAYMYQ010000004">
    <property type="protein sequence ID" value="KAK7339470.1"/>
    <property type="molecule type" value="Genomic_DNA"/>
</dbReference>
<reference evidence="2 3" key="1">
    <citation type="submission" date="2024-01" db="EMBL/GenBank/DDBJ databases">
        <title>The genomes of 5 underutilized Papilionoideae crops provide insights into root nodulation and disease resistanc.</title>
        <authorList>
            <person name="Jiang F."/>
        </authorList>
    </citation>
    <scope>NUCLEOTIDE SEQUENCE [LARGE SCALE GENOMIC DNA]</scope>
    <source>
        <strain evidence="2">LVBAO_FW01</strain>
        <tissue evidence="2">Leaves</tissue>
    </source>
</reference>
<dbReference type="AlphaFoldDB" id="A0AAN9QJ43"/>
<dbReference type="PANTHER" id="PTHR13169">
    <property type="entry name" value="UBIQUITIN-LIKE PROTEIN 3 HCG-1 PROTEIN"/>
    <property type="match status" value="1"/>
</dbReference>
<evidence type="ECO:0000313" key="3">
    <source>
        <dbReference type="Proteomes" id="UP001367508"/>
    </source>
</evidence>
<dbReference type="SUPFAM" id="SSF54236">
    <property type="entry name" value="Ubiquitin-like"/>
    <property type="match status" value="1"/>
</dbReference>
<comment type="caution">
    <text evidence="2">The sequence shown here is derived from an EMBL/GenBank/DDBJ whole genome shotgun (WGS) entry which is preliminary data.</text>
</comment>
<dbReference type="InterPro" id="IPR040015">
    <property type="entry name" value="UBL3-like"/>
</dbReference>
<gene>
    <name evidence="2" type="ORF">VNO77_20141</name>
</gene>
<dbReference type="Gene3D" id="3.10.20.90">
    <property type="entry name" value="Phosphatidylinositol 3-kinase Catalytic Subunit, Chain A, domain 1"/>
    <property type="match status" value="1"/>
</dbReference>
<dbReference type="InterPro" id="IPR039540">
    <property type="entry name" value="UBL3-like_ubiquitin_dom"/>
</dbReference>
<evidence type="ECO:0000313" key="2">
    <source>
        <dbReference type="EMBL" id="KAK7339470.1"/>
    </source>
</evidence>
<dbReference type="Proteomes" id="UP001367508">
    <property type="component" value="Unassembled WGS sequence"/>
</dbReference>
<name>A0AAN9QJ43_CANGL</name>
<accession>A0AAN9QJ43</accession>
<keyword evidence="3" id="KW-1185">Reference proteome</keyword>
<sequence length="332" mass="37530">MSKKSAQLKRRGRQLGVENGLQAEWMLDRHMLKLSTRSSFSRLSVLQSSLDHKLERSSLLFLEEVVHQLYSDDEAAHHFLTCPSEIWEHLQLKCTLILRHAQLLANEPQDHEDTDFSSSKGHSARMTYPLLEDLLHDHALYTKRKEELQPTVNSNVQFLQACYNKEISLRVTQTTIAEGEEHIEREFGIYDGIDIAHSSYSSSTTIGALKMKLVPEWPHGKKVTPKSVSVLTLIHVGRILENNKTLADSRISFGDIPGGAITMHVVIQPPYHSSFMNLSLNPGLNGCHIARKSPPWEAKPTSHIKTLKELQFFGQFVMANSSFRMVKGSLAL</sequence>
<proteinExistence type="predicted"/>
<evidence type="ECO:0000259" key="1">
    <source>
        <dbReference type="Pfam" id="PF13881"/>
    </source>
</evidence>
<dbReference type="PANTHER" id="PTHR13169:SF12">
    <property type="entry name" value="MEMBRANE-ANCHORED UBIQUITIN-FOLD PROTEIN"/>
    <property type="match status" value="1"/>
</dbReference>
<dbReference type="Pfam" id="PF13881">
    <property type="entry name" value="Rad60-SLD_2"/>
    <property type="match status" value="1"/>
</dbReference>
<organism evidence="2 3">
    <name type="scientific">Canavalia gladiata</name>
    <name type="common">Sword bean</name>
    <name type="synonym">Dolichos gladiatus</name>
    <dbReference type="NCBI Taxonomy" id="3824"/>
    <lineage>
        <taxon>Eukaryota</taxon>
        <taxon>Viridiplantae</taxon>
        <taxon>Streptophyta</taxon>
        <taxon>Embryophyta</taxon>
        <taxon>Tracheophyta</taxon>
        <taxon>Spermatophyta</taxon>
        <taxon>Magnoliopsida</taxon>
        <taxon>eudicotyledons</taxon>
        <taxon>Gunneridae</taxon>
        <taxon>Pentapetalae</taxon>
        <taxon>rosids</taxon>
        <taxon>fabids</taxon>
        <taxon>Fabales</taxon>
        <taxon>Fabaceae</taxon>
        <taxon>Papilionoideae</taxon>
        <taxon>50 kb inversion clade</taxon>
        <taxon>NPAAA clade</taxon>
        <taxon>indigoferoid/millettioid clade</taxon>
        <taxon>Phaseoleae</taxon>
        <taxon>Canavalia</taxon>
    </lineage>
</organism>
<dbReference type="InterPro" id="IPR029071">
    <property type="entry name" value="Ubiquitin-like_domsf"/>
</dbReference>
<protein>
    <recommendedName>
        <fullName evidence="1">UBL3-like ubiquitin domain-containing protein</fullName>
    </recommendedName>
</protein>
<dbReference type="CDD" id="cd01814">
    <property type="entry name" value="Ubl_MUBs_plant"/>
    <property type="match status" value="1"/>
</dbReference>